<name>A0A922NZ56_9HYPH</name>
<gene>
    <name evidence="4" type="ORF">GV68_04770</name>
</gene>
<comment type="caution">
    <text evidence="4">The sequence shown here is derived from an EMBL/GenBank/DDBJ whole genome shotgun (WGS) entry which is preliminary data.</text>
</comment>
<dbReference type="PANTHER" id="PTHR43477:SF4">
    <property type="entry name" value="DEHYDROGENASE_REDUCTASE SDR FAMILY MEMBER 6"/>
    <property type="match status" value="1"/>
</dbReference>
<keyword evidence="3" id="KW-0520">NAD</keyword>
<dbReference type="Gene3D" id="3.40.50.720">
    <property type="entry name" value="NAD(P)-binding Rossmann-like Domain"/>
    <property type="match status" value="1"/>
</dbReference>
<evidence type="ECO:0000256" key="1">
    <source>
        <dbReference type="ARBA" id="ARBA00006484"/>
    </source>
</evidence>
<dbReference type="PRINTS" id="PR00080">
    <property type="entry name" value="SDRFAMILY"/>
</dbReference>
<accession>A0A922NZ56</accession>
<keyword evidence="2" id="KW-0560">Oxidoreductase</keyword>
<organism evidence="4 5">
    <name type="scientific">Pseudorhizobium pelagicum</name>
    <dbReference type="NCBI Taxonomy" id="1509405"/>
    <lineage>
        <taxon>Bacteria</taxon>
        <taxon>Pseudomonadati</taxon>
        <taxon>Pseudomonadota</taxon>
        <taxon>Alphaproteobacteria</taxon>
        <taxon>Hyphomicrobiales</taxon>
        <taxon>Rhizobiaceae</taxon>
        <taxon>Rhizobium/Agrobacterium group</taxon>
        <taxon>Pseudorhizobium</taxon>
    </lineage>
</organism>
<dbReference type="FunFam" id="3.40.50.720:FF:000084">
    <property type="entry name" value="Short-chain dehydrogenase reductase"/>
    <property type="match status" value="1"/>
</dbReference>
<dbReference type="AlphaFoldDB" id="A0A922NZ56"/>
<dbReference type="GO" id="GO:0016491">
    <property type="term" value="F:oxidoreductase activity"/>
    <property type="evidence" value="ECO:0007669"/>
    <property type="project" value="UniProtKB-KW"/>
</dbReference>
<comment type="similarity">
    <text evidence="1">Belongs to the short-chain dehydrogenases/reductases (SDR) family.</text>
</comment>
<dbReference type="RefSeq" id="WP_037169834.1">
    <property type="nucleotide sequence ID" value="NZ_CAJXID010000059.1"/>
</dbReference>
<reference evidence="4 5" key="1">
    <citation type="submission" date="2014-06" db="EMBL/GenBank/DDBJ databases">
        <title>Rhizobium pelagicum/R2-400B4.</title>
        <authorList>
            <person name="Kimes N.E."/>
            <person name="Lopez-Perez M."/>
        </authorList>
    </citation>
    <scope>NUCLEOTIDE SEQUENCE [LARGE SCALE GENOMIC DNA]</scope>
    <source>
        <strain evidence="4 5">R2-400B4</strain>
    </source>
</reference>
<evidence type="ECO:0000313" key="5">
    <source>
        <dbReference type="Proteomes" id="UP000052167"/>
    </source>
</evidence>
<dbReference type="PANTHER" id="PTHR43477">
    <property type="entry name" value="DIHYDROANTICAPSIN 7-DEHYDROGENASE"/>
    <property type="match status" value="1"/>
</dbReference>
<proteinExistence type="inferred from homology"/>
<protein>
    <submittedName>
        <fullName evidence="4">Oxidoreductase</fullName>
    </submittedName>
</protein>
<dbReference type="EMBL" id="JOKJ01000013">
    <property type="protein sequence ID" value="KEQ07229.1"/>
    <property type="molecule type" value="Genomic_DNA"/>
</dbReference>
<dbReference type="SUPFAM" id="SSF51735">
    <property type="entry name" value="NAD(P)-binding Rossmann-fold domains"/>
    <property type="match status" value="1"/>
</dbReference>
<evidence type="ECO:0000256" key="3">
    <source>
        <dbReference type="ARBA" id="ARBA00023027"/>
    </source>
</evidence>
<dbReference type="InterPro" id="IPR020904">
    <property type="entry name" value="Sc_DH/Rdtase_CS"/>
</dbReference>
<dbReference type="InterPro" id="IPR036291">
    <property type="entry name" value="NAD(P)-bd_dom_sf"/>
</dbReference>
<dbReference type="PRINTS" id="PR00081">
    <property type="entry name" value="GDHRDH"/>
</dbReference>
<evidence type="ECO:0000313" key="4">
    <source>
        <dbReference type="EMBL" id="KEQ07229.1"/>
    </source>
</evidence>
<dbReference type="InterPro" id="IPR051122">
    <property type="entry name" value="SDR_DHRS6-like"/>
</dbReference>
<dbReference type="OrthoDB" id="9789398at2"/>
<evidence type="ECO:0000256" key="2">
    <source>
        <dbReference type="ARBA" id="ARBA00023002"/>
    </source>
</evidence>
<sequence length="247" mass="26046">MGGRLTDRCAFVTGAGQGMGRAIALALAAEGAHVVATSRTLSKMEDLPRLSPSIRIADLDVTDGDMIRTRISEAGPLDILVNCAGWVHNGSILTCEEEDWHKSLEQNATSAFRTMKAALPQMVQRGRGAIVNVASVASSITSVADRLGYGASKAAMIGLTKAAARDLIRTGVRVNALCPGTTLSPSLQNRIDASPDPEDMQRTFMARQPMGRLGTVEEMAAAAVYLASDETAFMTGQILIIDGGQTL</sequence>
<dbReference type="PROSITE" id="PS00061">
    <property type="entry name" value="ADH_SHORT"/>
    <property type="match status" value="1"/>
</dbReference>
<keyword evidence="5" id="KW-1185">Reference proteome</keyword>
<dbReference type="InterPro" id="IPR002347">
    <property type="entry name" value="SDR_fam"/>
</dbReference>
<dbReference type="Proteomes" id="UP000052167">
    <property type="component" value="Unassembled WGS sequence"/>
</dbReference>
<dbReference type="Pfam" id="PF13561">
    <property type="entry name" value="adh_short_C2"/>
    <property type="match status" value="1"/>
</dbReference>